<dbReference type="Proteomes" id="UP001498238">
    <property type="component" value="Unassembled WGS sequence"/>
</dbReference>
<evidence type="ECO:0000313" key="3">
    <source>
        <dbReference type="Proteomes" id="UP001498238"/>
    </source>
</evidence>
<comment type="caution">
    <text evidence="2">The sequence shown here is derived from an EMBL/GenBank/DDBJ whole genome shotgun (WGS) entry which is preliminary data.</text>
</comment>
<evidence type="ECO:0000256" key="1">
    <source>
        <dbReference type="SAM" id="MobiDB-lite"/>
    </source>
</evidence>
<gene>
    <name evidence="2" type="ORF">NCCP602_07320</name>
</gene>
<sequence length="139" mass="14435">MTMKHATGMRPAIPAPATTDAVVIAVDAPSESAWVALVTVDTAVNSPTAAHERREFAPRARVTTAATVNTRMDRPTTSGTADLSTGGAPAHPAAEMSPLKDTANDARATSTARISAQSAISGNSGPRHHMVYHFSEFSP</sequence>
<keyword evidence="3" id="KW-1185">Reference proteome</keyword>
<organism evidence="2 3">
    <name type="scientific">Brevibacterium metallidurans</name>
    <dbReference type="NCBI Taxonomy" id="1482676"/>
    <lineage>
        <taxon>Bacteria</taxon>
        <taxon>Bacillati</taxon>
        <taxon>Actinomycetota</taxon>
        <taxon>Actinomycetes</taxon>
        <taxon>Micrococcales</taxon>
        <taxon>Brevibacteriaceae</taxon>
        <taxon>Brevibacterium</taxon>
    </lineage>
</organism>
<reference evidence="2 3" key="1">
    <citation type="submission" date="2024-01" db="EMBL/GenBank/DDBJ databases">
        <title>Characterization of antibiotic resistant novel bacterial strains and their environmental applications.</title>
        <authorList>
            <person name="Manzoor S."/>
            <person name="Abbas S."/>
            <person name="Arshad M."/>
            <person name="Ahmed I."/>
        </authorList>
    </citation>
    <scope>NUCLEOTIDE SEQUENCE [LARGE SCALE GENOMIC DNA]</scope>
    <source>
        <strain evidence="2 3">NCCP-602</strain>
    </source>
</reference>
<proteinExistence type="predicted"/>
<feature type="region of interest" description="Disordered" evidence="1">
    <location>
        <begin position="63"/>
        <end position="128"/>
    </location>
</feature>
<feature type="compositionally biased region" description="Polar residues" evidence="1">
    <location>
        <begin position="107"/>
        <end position="124"/>
    </location>
</feature>
<evidence type="ECO:0000313" key="2">
    <source>
        <dbReference type="EMBL" id="GAA0034771.1"/>
    </source>
</evidence>
<accession>A0ABN0SK14</accession>
<dbReference type="EMBL" id="BAAAAF010000002">
    <property type="protein sequence ID" value="GAA0034771.1"/>
    <property type="molecule type" value="Genomic_DNA"/>
</dbReference>
<name>A0ABN0SK14_9MICO</name>
<protein>
    <submittedName>
        <fullName evidence="2">Uncharacterized protein</fullName>
    </submittedName>
</protein>